<dbReference type="InterPro" id="IPR036264">
    <property type="entry name" value="Bact_exopeptidase_dim_dom"/>
</dbReference>
<comment type="caution">
    <text evidence="1">The sequence shown here is derived from an EMBL/GenBank/DDBJ whole genome shotgun (WGS) entry which is preliminary data.</text>
</comment>
<dbReference type="Gene3D" id="3.40.630.10">
    <property type="entry name" value="Zn peptidases"/>
    <property type="match status" value="1"/>
</dbReference>
<organism evidence="1">
    <name type="scientific">bioreactor metagenome</name>
    <dbReference type="NCBI Taxonomy" id="1076179"/>
    <lineage>
        <taxon>unclassified sequences</taxon>
        <taxon>metagenomes</taxon>
        <taxon>ecological metagenomes</taxon>
    </lineage>
</organism>
<dbReference type="SUPFAM" id="SSF55031">
    <property type="entry name" value="Bacterial exopeptidase dimerisation domain"/>
    <property type="match status" value="1"/>
</dbReference>
<proteinExistence type="predicted"/>
<sequence>MNLQSICSRANDPLNALVVSVGTFDGGQRFNIVADKVSMDGTVRTFNREFRDTVEARIRSIAEQTAACYGCTAELQYNRLCNAVINDSAELVALAQNAVEKLFGNDILVGFEKLTGSEDFSFLMDETPGIYGFLGARSSKVPGSELSNHHECFTVDEDALHHGAAIAAQFACDFLNR</sequence>
<keyword evidence="1" id="KW-0378">Hydrolase</keyword>
<gene>
    <name evidence="1" type="primary">yxeP_52</name>
    <name evidence="1" type="ORF">SDC9_186558</name>
</gene>
<dbReference type="InterPro" id="IPR002933">
    <property type="entry name" value="Peptidase_M20"/>
</dbReference>
<name>A0A645HKU7_9ZZZZ</name>
<dbReference type="InterPro" id="IPR017439">
    <property type="entry name" value="Amidohydrolase"/>
</dbReference>
<dbReference type="PANTHER" id="PTHR11014">
    <property type="entry name" value="PEPTIDASE M20 FAMILY MEMBER"/>
    <property type="match status" value="1"/>
</dbReference>
<dbReference type="SUPFAM" id="SSF53187">
    <property type="entry name" value="Zn-dependent exopeptidases"/>
    <property type="match status" value="1"/>
</dbReference>
<dbReference type="PANTHER" id="PTHR11014:SF63">
    <property type="entry name" value="METALLOPEPTIDASE, PUTATIVE (AFU_ORTHOLOGUE AFUA_6G09600)-RELATED"/>
    <property type="match status" value="1"/>
</dbReference>
<reference evidence="1" key="1">
    <citation type="submission" date="2019-08" db="EMBL/GenBank/DDBJ databases">
        <authorList>
            <person name="Kucharzyk K."/>
            <person name="Murdoch R.W."/>
            <person name="Higgins S."/>
            <person name="Loffler F."/>
        </authorList>
    </citation>
    <scope>NUCLEOTIDE SEQUENCE</scope>
</reference>
<dbReference type="EMBL" id="VSSQ01094614">
    <property type="protein sequence ID" value="MPN39032.1"/>
    <property type="molecule type" value="Genomic_DNA"/>
</dbReference>
<dbReference type="GO" id="GO:0016787">
    <property type="term" value="F:hydrolase activity"/>
    <property type="evidence" value="ECO:0007669"/>
    <property type="project" value="UniProtKB-KW"/>
</dbReference>
<evidence type="ECO:0000313" key="1">
    <source>
        <dbReference type="EMBL" id="MPN39032.1"/>
    </source>
</evidence>
<protein>
    <submittedName>
        <fullName evidence="1">Putative hydrolase YxeP</fullName>
        <ecNumber evidence="1">3.-.-.-</ecNumber>
    </submittedName>
</protein>
<dbReference type="Pfam" id="PF01546">
    <property type="entry name" value="Peptidase_M20"/>
    <property type="match status" value="1"/>
</dbReference>
<dbReference type="EC" id="3.-.-.-" evidence="1"/>
<accession>A0A645HKU7</accession>
<dbReference type="AlphaFoldDB" id="A0A645HKU7"/>